<dbReference type="SMART" id="SM00382">
    <property type="entry name" value="AAA"/>
    <property type="match status" value="1"/>
</dbReference>
<dbReference type="RefSeq" id="WP_185380566.1">
    <property type="nucleotide sequence ID" value="NZ_JAASTW010000002.1"/>
</dbReference>
<dbReference type="Proteomes" id="UP000561617">
    <property type="component" value="Unassembled WGS sequence"/>
</dbReference>
<dbReference type="InterPro" id="IPR027417">
    <property type="entry name" value="P-loop_NTPase"/>
</dbReference>
<dbReference type="InterPro" id="IPR003593">
    <property type="entry name" value="AAA+_ATPase"/>
</dbReference>
<evidence type="ECO:0000256" key="2">
    <source>
        <dbReference type="ARBA" id="ARBA00022840"/>
    </source>
</evidence>
<dbReference type="AlphaFoldDB" id="A0A7X0X5D2"/>
<reference evidence="4 5" key="1">
    <citation type="submission" date="2020-03" db="EMBL/GenBank/DDBJ databases">
        <title>Soil Listeria distribution.</title>
        <authorList>
            <person name="Liao J."/>
            <person name="Wiedmann M."/>
        </authorList>
    </citation>
    <scope>NUCLEOTIDE SEQUENCE [LARGE SCALE GENOMIC DNA]</scope>
    <source>
        <strain evidence="4 5">FSL L7-1554</strain>
    </source>
</reference>
<dbReference type="Pfam" id="PF00005">
    <property type="entry name" value="ABC_tran"/>
    <property type="match status" value="1"/>
</dbReference>
<evidence type="ECO:0000313" key="5">
    <source>
        <dbReference type="Proteomes" id="UP000561617"/>
    </source>
</evidence>
<dbReference type="GO" id="GO:0016887">
    <property type="term" value="F:ATP hydrolysis activity"/>
    <property type="evidence" value="ECO:0007669"/>
    <property type="project" value="InterPro"/>
</dbReference>
<evidence type="ECO:0000256" key="1">
    <source>
        <dbReference type="ARBA" id="ARBA00022741"/>
    </source>
</evidence>
<comment type="caution">
    <text evidence="4">The sequence shown here is derived from an EMBL/GenBank/DDBJ whole genome shotgun (WGS) entry which is preliminary data.</text>
</comment>
<dbReference type="PANTHER" id="PTHR43158">
    <property type="entry name" value="SKFA PEPTIDE EXPORT ATP-BINDING PROTEIN SKFE"/>
    <property type="match status" value="1"/>
</dbReference>
<dbReference type="Gene3D" id="3.40.50.300">
    <property type="entry name" value="P-loop containing nucleotide triphosphate hydrolases"/>
    <property type="match status" value="1"/>
</dbReference>
<dbReference type="InterPro" id="IPR003439">
    <property type="entry name" value="ABC_transporter-like_ATP-bd"/>
</dbReference>
<evidence type="ECO:0000313" key="4">
    <source>
        <dbReference type="EMBL" id="MBC1487929.1"/>
    </source>
</evidence>
<name>A0A7X0X5D2_9LIST</name>
<dbReference type="EMBL" id="JAASTW010000002">
    <property type="protein sequence ID" value="MBC1487929.1"/>
    <property type="molecule type" value="Genomic_DNA"/>
</dbReference>
<dbReference type="GO" id="GO:0005524">
    <property type="term" value="F:ATP binding"/>
    <property type="evidence" value="ECO:0007669"/>
    <property type="project" value="UniProtKB-KW"/>
</dbReference>
<evidence type="ECO:0000259" key="3">
    <source>
        <dbReference type="PROSITE" id="PS50893"/>
    </source>
</evidence>
<keyword evidence="2 4" id="KW-0067">ATP-binding</keyword>
<feature type="domain" description="ABC transporter" evidence="3">
    <location>
        <begin position="2"/>
        <end position="225"/>
    </location>
</feature>
<proteinExistence type="predicted"/>
<gene>
    <name evidence="4" type="ORF">HCJ38_02675</name>
</gene>
<dbReference type="SUPFAM" id="SSF52540">
    <property type="entry name" value="P-loop containing nucleoside triphosphate hydrolases"/>
    <property type="match status" value="1"/>
</dbReference>
<dbReference type="PROSITE" id="PS50893">
    <property type="entry name" value="ABC_TRANSPORTER_2"/>
    <property type="match status" value="1"/>
</dbReference>
<accession>A0A7X0X5D2</accession>
<protein>
    <submittedName>
        <fullName evidence="4">ABC transporter ATP-binding protein</fullName>
    </submittedName>
</protein>
<keyword evidence="1" id="KW-0547">Nucleotide-binding</keyword>
<organism evidence="4 5">
    <name type="scientific">Listeria immobilis</name>
    <dbReference type="NCBI Taxonomy" id="2713502"/>
    <lineage>
        <taxon>Bacteria</taxon>
        <taxon>Bacillati</taxon>
        <taxon>Bacillota</taxon>
        <taxon>Bacilli</taxon>
        <taxon>Bacillales</taxon>
        <taxon>Listeriaceae</taxon>
        <taxon>Listeria</taxon>
    </lineage>
</organism>
<sequence>MLVGNNVSKSYANQLILQDANFTAKPGDMIVLTGENGSGKTTLLNILANLNKPDNGTIELDGQIFTNNDIRKHIAYLSNDLFTSKNITIEAYMKQHAFLFEDIQLEKWEKLLATWQIDKQLKLAELSTGMLMKVKIGSVLARKVKLYLYDEPFANIDILARSEVMKAIISGTDPDGITIISSHHLEGTEQLYNQLWLIKKGSLKTIDTESYREETGNSLIDFYKEEMNK</sequence>
<dbReference type="PANTHER" id="PTHR43158:SF1">
    <property type="entry name" value="ABC TRANSPORTER, ATP-BINDING PROTEIN"/>
    <property type="match status" value="1"/>
</dbReference>